<dbReference type="Proteomes" id="UP000551878">
    <property type="component" value="Unassembled WGS sequence"/>
</dbReference>
<dbReference type="InterPro" id="IPR009907">
    <property type="entry name" value="RpoY"/>
</dbReference>
<accession>A0A840QLL5</accession>
<dbReference type="GO" id="GO:0003899">
    <property type="term" value="F:DNA-directed RNA polymerase activity"/>
    <property type="evidence" value="ECO:0007669"/>
    <property type="project" value="UniProtKB-UniRule"/>
</dbReference>
<evidence type="ECO:0000256" key="2">
    <source>
        <dbReference type="ARBA" id="ARBA00022679"/>
    </source>
</evidence>
<dbReference type="AlphaFoldDB" id="A0A840QLL5"/>
<comment type="similarity">
    <text evidence="5">Belongs to the RNA polymerase subunit epsilon family.</text>
</comment>
<keyword evidence="2 5" id="KW-0808">Transferase</keyword>
<dbReference type="NCBIfam" id="NF010188">
    <property type="entry name" value="PRK13667.1"/>
    <property type="match status" value="1"/>
</dbReference>
<gene>
    <name evidence="5" type="primary">rpoY</name>
    <name evidence="6" type="ORF">HNQ41_000386</name>
</gene>
<proteinExistence type="inferred from homology"/>
<name>A0A840QLL5_9BACI</name>
<comment type="subunit">
    <text evidence="5">RNAP is composed of a core of 2 alpha, a beta and a beta' subunit. The core is associated with a delta subunit, and at least one of epsilon or omega. When a sigma factor is associated with the core the holoenzyme is formed, which can initiate transcription.</text>
</comment>
<dbReference type="GO" id="GO:0003677">
    <property type="term" value="F:DNA binding"/>
    <property type="evidence" value="ECO:0007669"/>
    <property type="project" value="UniProtKB-UniRule"/>
</dbReference>
<keyword evidence="4 5" id="KW-0804">Transcription</keyword>
<evidence type="ECO:0000256" key="5">
    <source>
        <dbReference type="HAMAP-Rule" id="MF_01553"/>
    </source>
</evidence>
<sequence>MIYKVFYQSNFDQAPVREETESLYLEAESERDARKKLADRDINIEYVTALTGSVLEYEQKQEDFKLENL</sequence>
<comment type="caution">
    <text evidence="6">The sequence shown here is derived from an EMBL/GenBank/DDBJ whole genome shotgun (WGS) entry which is preliminary data.</text>
</comment>
<comment type="function">
    <text evidence="5">A non-essential component of RNA polymerase (RNAP).</text>
</comment>
<dbReference type="Pfam" id="PF07288">
    <property type="entry name" value="RpoY"/>
    <property type="match status" value="1"/>
</dbReference>
<organism evidence="6 7">
    <name type="scientific">Texcoconibacillus texcoconensis</name>
    <dbReference type="NCBI Taxonomy" id="1095777"/>
    <lineage>
        <taxon>Bacteria</taxon>
        <taxon>Bacillati</taxon>
        <taxon>Bacillota</taxon>
        <taxon>Bacilli</taxon>
        <taxon>Bacillales</taxon>
        <taxon>Bacillaceae</taxon>
        <taxon>Texcoconibacillus</taxon>
    </lineage>
</organism>
<reference evidence="6 7" key="1">
    <citation type="submission" date="2020-08" db="EMBL/GenBank/DDBJ databases">
        <title>Genomic Encyclopedia of Type Strains, Phase IV (KMG-IV): sequencing the most valuable type-strain genomes for metagenomic binning, comparative biology and taxonomic classification.</title>
        <authorList>
            <person name="Goeker M."/>
        </authorList>
    </citation>
    <scope>NUCLEOTIDE SEQUENCE [LARGE SCALE GENOMIC DNA]</scope>
    <source>
        <strain evidence="6 7">DSM 24696</strain>
    </source>
</reference>
<protein>
    <recommendedName>
        <fullName evidence="5">DNA-directed RNA polymerase subunit epsilon</fullName>
        <shortName evidence="5">RNAP epsilon subunit</shortName>
        <ecNumber evidence="5">2.7.7.6</ecNumber>
    </recommendedName>
    <alternativeName>
        <fullName evidence="5">RNA polymerase epsilon subunit</fullName>
    </alternativeName>
    <alternativeName>
        <fullName evidence="5">Transcriptase subunit epsilon</fullName>
    </alternativeName>
</protein>
<evidence type="ECO:0000313" key="6">
    <source>
        <dbReference type="EMBL" id="MBB5172246.1"/>
    </source>
</evidence>
<keyword evidence="3 5" id="KW-0548">Nucleotidyltransferase</keyword>
<dbReference type="EC" id="2.7.7.6" evidence="5"/>
<evidence type="ECO:0000256" key="1">
    <source>
        <dbReference type="ARBA" id="ARBA00022478"/>
    </source>
</evidence>
<evidence type="ECO:0000313" key="7">
    <source>
        <dbReference type="Proteomes" id="UP000551878"/>
    </source>
</evidence>
<comment type="catalytic activity">
    <reaction evidence="5">
        <text>RNA(n) + a ribonucleoside 5'-triphosphate = RNA(n+1) + diphosphate</text>
        <dbReference type="Rhea" id="RHEA:21248"/>
        <dbReference type="Rhea" id="RHEA-COMP:14527"/>
        <dbReference type="Rhea" id="RHEA-COMP:17342"/>
        <dbReference type="ChEBI" id="CHEBI:33019"/>
        <dbReference type="ChEBI" id="CHEBI:61557"/>
        <dbReference type="ChEBI" id="CHEBI:140395"/>
        <dbReference type="EC" id="2.7.7.6"/>
    </reaction>
</comment>
<dbReference type="GO" id="GO:0006351">
    <property type="term" value="P:DNA-templated transcription"/>
    <property type="evidence" value="ECO:0007669"/>
    <property type="project" value="UniProtKB-UniRule"/>
</dbReference>
<dbReference type="GO" id="GO:0000428">
    <property type="term" value="C:DNA-directed RNA polymerase complex"/>
    <property type="evidence" value="ECO:0007669"/>
    <property type="project" value="UniProtKB-KW"/>
</dbReference>
<keyword evidence="1 5" id="KW-0240">DNA-directed RNA polymerase</keyword>
<dbReference type="HAMAP" id="MF_01553">
    <property type="entry name" value="RNApol_bact_RpoY"/>
    <property type="match status" value="1"/>
</dbReference>
<evidence type="ECO:0000256" key="4">
    <source>
        <dbReference type="ARBA" id="ARBA00023163"/>
    </source>
</evidence>
<dbReference type="EMBL" id="JACHHB010000001">
    <property type="protein sequence ID" value="MBB5172246.1"/>
    <property type="molecule type" value="Genomic_DNA"/>
</dbReference>
<evidence type="ECO:0000256" key="3">
    <source>
        <dbReference type="ARBA" id="ARBA00022695"/>
    </source>
</evidence>
<dbReference type="Gene3D" id="3.10.20.730">
    <property type="entry name" value="RNAP, epsilon subunit-like"/>
    <property type="match status" value="1"/>
</dbReference>
<dbReference type="RefSeq" id="WP_184662716.1">
    <property type="nucleotide sequence ID" value="NZ_JACHHB010000001.1"/>
</dbReference>
<keyword evidence="7" id="KW-1185">Reference proteome</keyword>